<dbReference type="KEGG" id="qsa:O6P43_010240"/>
<accession>A0AAD7Q018</accession>
<feature type="transmembrane region" description="Helical" evidence="6">
    <location>
        <begin position="184"/>
        <end position="203"/>
    </location>
</feature>
<dbReference type="EMBL" id="JARAOO010000004">
    <property type="protein sequence ID" value="KAJ7972335.1"/>
    <property type="molecule type" value="Genomic_DNA"/>
</dbReference>
<evidence type="ECO:0000256" key="6">
    <source>
        <dbReference type="SAM" id="Phobius"/>
    </source>
</evidence>
<proteinExistence type="predicted"/>
<dbReference type="SUPFAM" id="SSF103473">
    <property type="entry name" value="MFS general substrate transporter"/>
    <property type="match status" value="1"/>
</dbReference>
<gene>
    <name evidence="7" type="ORF">O6P43_010240</name>
</gene>
<keyword evidence="2 6" id="KW-0812">Transmembrane</keyword>
<keyword evidence="4 6" id="KW-0472">Membrane</keyword>
<evidence type="ECO:0000256" key="3">
    <source>
        <dbReference type="ARBA" id="ARBA00022989"/>
    </source>
</evidence>
<evidence type="ECO:0000313" key="8">
    <source>
        <dbReference type="Proteomes" id="UP001163823"/>
    </source>
</evidence>
<dbReference type="PANTHER" id="PTHR21576:SF122">
    <property type="entry name" value="MFS TRANSPORTER"/>
    <property type="match status" value="1"/>
</dbReference>
<name>A0AAD7Q018_QUISA</name>
<keyword evidence="8" id="KW-1185">Reference proteome</keyword>
<dbReference type="Proteomes" id="UP001163823">
    <property type="component" value="Chromosome 4"/>
</dbReference>
<evidence type="ECO:0000256" key="4">
    <source>
        <dbReference type="ARBA" id="ARBA00023136"/>
    </source>
</evidence>
<evidence type="ECO:0000256" key="1">
    <source>
        <dbReference type="ARBA" id="ARBA00004141"/>
    </source>
</evidence>
<feature type="transmembrane region" description="Helical" evidence="6">
    <location>
        <begin position="158"/>
        <end position="178"/>
    </location>
</feature>
<comment type="subcellular location">
    <subcellularLocation>
        <location evidence="1">Membrane</location>
        <topology evidence="1">Multi-pass membrane protein</topology>
    </subcellularLocation>
</comment>
<evidence type="ECO:0000313" key="7">
    <source>
        <dbReference type="EMBL" id="KAJ7972335.1"/>
    </source>
</evidence>
<dbReference type="AlphaFoldDB" id="A0AAD7Q018"/>
<feature type="transmembrane region" description="Helical" evidence="6">
    <location>
        <begin position="6"/>
        <end position="23"/>
    </location>
</feature>
<comment type="caution">
    <text evidence="7">The sequence shown here is derived from an EMBL/GenBank/DDBJ whole genome shotgun (WGS) entry which is preliminary data.</text>
</comment>
<evidence type="ECO:0000256" key="2">
    <source>
        <dbReference type="ARBA" id="ARBA00022692"/>
    </source>
</evidence>
<reference evidence="7" key="1">
    <citation type="journal article" date="2023" name="Science">
        <title>Elucidation of the pathway for biosynthesis of saponin adjuvants from the soapbark tree.</title>
        <authorList>
            <person name="Reed J."/>
            <person name="Orme A."/>
            <person name="El-Demerdash A."/>
            <person name="Owen C."/>
            <person name="Martin L.B.B."/>
            <person name="Misra R.C."/>
            <person name="Kikuchi S."/>
            <person name="Rejzek M."/>
            <person name="Martin A.C."/>
            <person name="Harkess A."/>
            <person name="Leebens-Mack J."/>
            <person name="Louveau T."/>
            <person name="Stephenson M.J."/>
            <person name="Osbourn A."/>
        </authorList>
    </citation>
    <scope>NUCLEOTIDE SEQUENCE</scope>
    <source>
        <strain evidence="7">S10</strain>
    </source>
</reference>
<feature type="region of interest" description="Disordered" evidence="5">
    <location>
        <begin position="61"/>
        <end position="81"/>
    </location>
</feature>
<sequence>MEYIGGGVVVCLLLFLPLAIVIREEFNHWKIKRQSLTDAHNTQLKLEAEIPPIQELPQIEQEPEPQAAEPASTAPANSQKPVSCWSNIFRPPDRGEDYTILQALFSIDMLILFIAIACGVDGTLTAIDNLGQIGNSQGYPTHSTSTFVSLKYKFPRPLMFTIVMLFSSIGHLLIAFAIPNSLYFSSVILGFCFGAQWPLLFAIRSEILGLKYYSTLYNFGAVATGKPSCPVGAYLLKVRVAGHLYHKEALKQLEAKGLTRKAGEDLTCTGVQCYKMAFLIITMDKFVWMPSFLHFGASY</sequence>
<protein>
    <submittedName>
        <fullName evidence="7">Protein NUCLEAR FUSION DEFECTIVE 4-like</fullName>
    </submittedName>
</protein>
<evidence type="ECO:0000256" key="5">
    <source>
        <dbReference type="SAM" id="MobiDB-lite"/>
    </source>
</evidence>
<dbReference type="GO" id="GO:0016020">
    <property type="term" value="C:membrane"/>
    <property type="evidence" value="ECO:0007669"/>
    <property type="project" value="UniProtKB-SubCell"/>
</dbReference>
<dbReference type="PANTHER" id="PTHR21576">
    <property type="entry name" value="UNCHARACTERIZED NODULIN-LIKE PROTEIN"/>
    <property type="match status" value="1"/>
</dbReference>
<keyword evidence="3 6" id="KW-1133">Transmembrane helix</keyword>
<organism evidence="7 8">
    <name type="scientific">Quillaja saponaria</name>
    <name type="common">Soap bark tree</name>
    <dbReference type="NCBI Taxonomy" id="32244"/>
    <lineage>
        <taxon>Eukaryota</taxon>
        <taxon>Viridiplantae</taxon>
        <taxon>Streptophyta</taxon>
        <taxon>Embryophyta</taxon>
        <taxon>Tracheophyta</taxon>
        <taxon>Spermatophyta</taxon>
        <taxon>Magnoliopsida</taxon>
        <taxon>eudicotyledons</taxon>
        <taxon>Gunneridae</taxon>
        <taxon>Pentapetalae</taxon>
        <taxon>rosids</taxon>
        <taxon>fabids</taxon>
        <taxon>Fabales</taxon>
        <taxon>Quillajaceae</taxon>
        <taxon>Quillaja</taxon>
    </lineage>
</organism>
<dbReference type="InterPro" id="IPR036259">
    <property type="entry name" value="MFS_trans_sf"/>
</dbReference>
<feature type="compositionally biased region" description="Low complexity" evidence="5">
    <location>
        <begin position="61"/>
        <end position="71"/>
    </location>
</feature>